<dbReference type="InterPro" id="IPR001322">
    <property type="entry name" value="Lamin_tail_dom"/>
</dbReference>
<feature type="transmembrane region" description="Helical" evidence="5">
    <location>
        <begin position="920"/>
        <end position="945"/>
    </location>
</feature>
<evidence type="ECO:0000313" key="9">
    <source>
        <dbReference type="Proteomes" id="UP000199517"/>
    </source>
</evidence>
<dbReference type="Gene3D" id="2.60.120.260">
    <property type="entry name" value="Galactose-binding domain-like"/>
    <property type="match status" value="1"/>
</dbReference>
<dbReference type="AlphaFoldDB" id="A0A1I1ZG94"/>
<feature type="domain" description="LTD" evidence="7">
    <location>
        <begin position="265"/>
        <end position="439"/>
    </location>
</feature>
<keyword evidence="3" id="KW-0645">Protease</keyword>
<dbReference type="PROSITE" id="PS51841">
    <property type="entry name" value="LTD"/>
    <property type="match status" value="1"/>
</dbReference>
<proteinExistence type="predicted"/>
<accession>A0A1I1ZG94</accession>
<organism evidence="8 9">
    <name type="scientific">Paracidovorax konjaci</name>
    <dbReference type="NCBI Taxonomy" id="32040"/>
    <lineage>
        <taxon>Bacteria</taxon>
        <taxon>Pseudomonadati</taxon>
        <taxon>Pseudomonadota</taxon>
        <taxon>Betaproteobacteria</taxon>
        <taxon>Burkholderiales</taxon>
        <taxon>Comamonadaceae</taxon>
        <taxon>Paracidovorax</taxon>
    </lineage>
</organism>
<name>A0A1I1ZG94_9BURK</name>
<dbReference type="EMBL" id="FOMQ01000027">
    <property type="protein sequence ID" value="SFE30739.1"/>
    <property type="molecule type" value="Genomic_DNA"/>
</dbReference>
<dbReference type="InterPro" id="IPR013783">
    <property type="entry name" value="Ig-like_fold"/>
</dbReference>
<evidence type="ECO:0000256" key="5">
    <source>
        <dbReference type="SAM" id="Phobius"/>
    </source>
</evidence>
<dbReference type="GO" id="GO:0004252">
    <property type="term" value="F:serine-type endopeptidase activity"/>
    <property type="evidence" value="ECO:0007669"/>
    <property type="project" value="InterPro"/>
</dbReference>
<keyword evidence="5" id="KW-0812">Transmembrane</keyword>
<dbReference type="NCBIfam" id="NF012200">
    <property type="entry name" value="choice_anch_D"/>
    <property type="match status" value="2"/>
</dbReference>
<dbReference type="GO" id="GO:0005737">
    <property type="term" value="C:cytoplasm"/>
    <property type="evidence" value="ECO:0007669"/>
    <property type="project" value="UniProtKB-SubCell"/>
</dbReference>
<dbReference type="Gene3D" id="2.60.40.10">
    <property type="entry name" value="Immunoglobulins"/>
    <property type="match status" value="2"/>
</dbReference>
<keyword evidence="9" id="KW-1185">Reference proteome</keyword>
<comment type="subcellular location">
    <subcellularLocation>
        <location evidence="1">Cytoplasm</location>
    </subcellularLocation>
</comment>
<dbReference type="GO" id="GO:0006508">
    <property type="term" value="P:proteolysis"/>
    <property type="evidence" value="ECO:0007669"/>
    <property type="project" value="UniProtKB-KW"/>
</dbReference>
<gene>
    <name evidence="8" type="ORF">SAMN04489710_12711</name>
</gene>
<keyword evidence="5" id="KW-1133">Transmembrane helix</keyword>
<dbReference type="SUPFAM" id="SSF49785">
    <property type="entry name" value="Galactose-binding domain-like"/>
    <property type="match status" value="1"/>
</dbReference>
<dbReference type="Pfam" id="PF15780">
    <property type="entry name" value="ASH"/>
    <property type="match status" value="1"/>
</dbReference>
<protein>
    <submittedName>
        <fullName evidence="8">Abnormal spindle-like microcephaly-assoc'd, ASPM-SPD-2-Hydin</fullName>
    </submittedName>
</protein>
<dbReference type="Proteomes" id="UP000199517">
    <property type="component" value="Unassembled WGS sequence"/>
</dbReference>
<evidence type="ECO:0000256" key="2">
    <source>
        <dbReference type="ARBA" id="ARBA00022490"/>
    </source>
</evidence>
<keyword evidence="2" id="KW-0963">Cytoplasm</keyword>
<evidence type="ECO:0000256" key="1">
    <source>
        <dbReference type="ARBA" id="ARBA00004496"/>
    </source>
</evidence>
<evidence type="ECO:0000256" key="4">
    <source>
        <dbReference type="ARBA" id="ARBA00022801"/>
    </source>
</evidence>
<evidence type="ECO:0000313" key="8">
    <source>
        <dbReference type="EMBL" id="SFE30739.1"/>
    </source>
</evidence>
<dbReference type="InterPro" id="IPR002884">
    <property type="entry name" value="P_dom"/>
</dbReference>
<dbReference type="PROSITE" id="PS51829">
    <property type="entry name" value="P_HOMO_B"/>
    <property type="match status" value="1"/>
</dbReference>
<feature type="domain" description="P/Homo B" evidence="6">
    <location>
        <begin position="94"/>
        <end position="272"/>
    </location>
</feature>
<evidence type="ECO:0000259" key="6">
    <source>
        <dbReference type="PROSITE" id="PS51829"/>
    </source>
</evidence>
<dbReference type="InterPro" id="IPR031549">
    <property type="entry name" value="ASH"/>
</dbReference>
<dbReference type="STRING" id="32040.SAMN04489710_12711"/>
<keyword evidence="5" id="KW-0472">Membrane</keyword>
<evidence type="ECO:0000256" key="3">
    <source>
        <dbReference type="ARBA" id="ARBA00022670"/>
    </source>
</evidence>
<reference evidence="9" key="1">
    <citation type="submission" date="2016-10" db="EMBL/GenBank/DDBJ databases">
        <authorList>
            <person name="Varghese N."/>
            <person name="Submissions S."/>
        </authorList>
    </citation>
    <scope>NUCLEOTIDE SEQUENCE [LARGE SCALE GENOMIC DNA]</scope>
    <source>
        <strain evidence="9">DSM 7481</strain>
    </source>
</reference>
<sequence>METVVATFPGSCSPSSGIGGRFLKRMLQGGLGAAVVAAVLSVPAPAFAKSSEVEPAAAPVAQEQRPPGRAAASRRLALRSAGALTAKAVPVSFSNPAAITITDCPNPCPASGQPASLFPSPITVSGVTGVVERVSVTLRGLSHGFPADIDILLVSPSGRKSVIMSDFGAGSPGISNIDVTLDDYADRPIPSTVTGNTGVPFVTGTYRPANSGTTDVFAAPAPAAPYTYTLSAFNGEDPNGTWRLYISDDANLDGGTLSGGWTLSFDSRPAAPAPGDILVSEFRTRGAGTAPPGSDGSADEFIELYNNTDQSITIIDATPGADPTAVGGAGWRLSAAQGGAETAAITISQTSSTAGPLAIAPRSYFLIATQPTTPSPAGNTYSLSTYPTGTGITASGSANFSINPADPTVGFLADDSGVAIFSTAAASSASRLDAVGYGAVTSTDHKEGAGLAPASGITTAGQHSWVRRSTGGFPQDTGDNAADFQLVDTQGRMLDGVAAVLGAPGPQRGHTMTAFTTTASPMHGLQTFTSAAIDAGVGATAAPNEVRDATPVTNGSEGTLKIRRRYTNNGSQPIIALRYRVVDLSTYTGGAPPAGQSDLRLLGSPVQTITLSDATQVTTAALAVQTPPAQAMGGGVNTSVADSAVTTTAPLAVGASRTVEFNLGVNTAGTLPYRFTVIAEALYAQGFGGATAVDTFTNVAPAALTVTPAAAPFGSVAVGGSGSPQTVTLGNSGGAPLQVTGLTAAAAPFSRTGGTCSATPITIAGGASCTLIYGFAPTATGPASQALAVSAGAAGSGTITLSGTGTAAAPAVLDTGGTATLDFGSVAPGGTATRTLTLSNTGGSALTVNTLSAATAPFSQGGGTCGAAPFTLAAGASCTLGYLYAPTASTGATQTVNIASSGGSATITLQASAAGATSVAAIPVGGAAPGLLLVLLLMGCGAAVLRRRG</sequence>
<dbReference type="InterPro" id="IPR008979">
    <property type="entry name" value="Galactose-bd-like_sf"/>
</dbReference>
<keyword evidence="4" id="KW-0378">Hydrolase</keyword>
<evidence type="ECO:0000259" key="7">
    <source>
        <dbReference type="PROSITE" id="PS51841"/>
    </source>
</evidence>